<dbReference type="AlphaFoldDB" id="A0A2K1K3D2"/>
<name>A0A2K1K3D2_PHYPA</name>
<organism evidence="1">
    <name type="scientific">Physcomitrium patens</name>
    <name type="common">Spreading-leaved earth moss</name>
    <name type="synonym">Physcomitrella patens</name>
    <dbReference type="NCBI Taxonomy" id="3218"/>
    <lineage>
        <taxon>Eukaryota</taxon>
        <taxon>Viridiplantae</taxon>
        <taxon>Streptophyta</taxon>
        <taxon>Embryophyta</taxon>
        <taxon>Bryophyta</taxon>
        <taxon>Bryophytina</taxon>
        <taxon>Bryopsida</taxon>
        <taxon>Funariidae</taxon>
        <taxon>Funariales</taxon>
        <taxon>Funariaceae</taxon>
        <taxon>Physcomitrium</taxon>
    </lineage>
</organism>
<sequence length="72" mass="8743">MPRCFVMKRFVIVRQFLYDKLDSGGAIFSERRKRCFIFLQVTPWIFCEVLERDREHRRAIFDQILANCLNEA</sequence>
<protein>
    <submittedName>
        <fullName evidence="1 2">Uncharacterized protein</fullName>
    </submittedName>
</protein>
<accession>A0A2K1K3D2</accession>
<dbReference type="Proteomes" id="UP000006727">
    <property type="component" value="Chromosome 9"/>
</dbReference>
<reference evidence="1 3" key="2">
    <citation type="journal article" date="2018" name="Plant J.">
        <title>The Physcomitrella patens chromosome-scale assembly reveals moss genome structure and evolution.</title>
        <authorList>
            <person name="Lang D."/>
            <person name="Ullrich K.K."/>
            <person name="Murat F."/>
            <person name="Fuchs J."/>
            <person name="Jenkins J."/>
            <person name="Haas F.B."/>
            <person name="Piednoel M."/>
            <person name="Gundlach H."/>
            <person name="Van Bel M."/>
            <person name="Meyberg R."/>
            <person name="Vives C."/>
            <person name="Morata J."/>
            <person name="Symeonidi A."/>
            <person name="Hiss M."/>
            <person name="Muchero W."/>
            <person name="Kamisugi Y."/>
            <person name="Saleh O."/>
            <person name="Blanc G."/>
            <person name="Decker E.L."/>
            <person name="van Gessel N."/>
            <person name="Grimwood J."/>
            <person name="Hayes R.D."/>
            <person name="Graham S.W."/>
            <person name="Gunter L.E."/>
            <person name="McDaniel S.F."/>
            <person name="Hoernstein S.N.W."/>
            <person name="Larsson A."/>
            <person name="Li F.W."/>
            <person name="Perroud P.F."/>
            <person name="Phillips J."/>
            <person name="Ranjan P."/>
            <person name="Rokshar D.S."/>
            <person name="Rothfels C.J."/>
            <person name="Schneider L."/>
            <person name="Shu S."/>
            <person name="Stevenson D.W."/>
            <person name="Thummler F."/>
            <person name="Tillich M."/>
            <person name="Villarreal Aguilar J.C."/>
            <person name="Widiez T."/>
            <person name="Wong G.K."/>
            <person name="Wymore A."/>
            <person name="Zhang Y."/>
            <person name="Zimmer A.D."/>
            <person name="Quatrano R.S."/>
            <person name="Mayer K.F.X."/>
            <person name="Goodstein D."/>
            <person name="Casacuberta J.M."/>
            <person name="Vandepoele K."/>
            <person name="Reski R."/>
            <person name="Cuming A.C."/>
            <person name="Tuskan G.A."/>
            <person name="Maumus F."/>
            <person name="Salse J."/>
            <person name="Schmutz J."/>
            <person name="Rensing S.A."/>
        </authorList>
    </citation>
    <scope>NUCLEOTIDE SEQUENCE [LARGE SCALE GENOMIC DNA]</scope>
    <source>
        <strain evidence="2 3">cv. Gransden 2004</strain>
    </source>
</reference>
<evidence type="ECO:0000313" key="3">
    <source>
        <dbReference type="Proteomes" id="UP000006727"/>
    </source>
</evidence>
<reference evidence="1 3" key="1">
    <citation type="journal article" date="2008" name="Science">
        <title>The Physcomitrella genome reveals evolutionary insights into the conquest of land by plants.</title>
        <authorList>
            <person name="Rensing S."/>
            <person name="Lang D."/>
            <person name="Zimmer A."/>
            <person name="Terry A."/>
            <person name="Salamov A."/>
            <person name="Shapiro H."/>
            <person name="Nishiyama T."/>
            <person name="Perroud P.-F."/>
            <person name="Lindquist E."/>
            <person name="Kamisugi Y."/>
            <person name="Tanahashi T."/>
            <person name="Sakakibara K."/>
            <person name="Fujita T."/>
            <person name="Oishi K."/>
            <person name="Shin-I T."/>
            <person name="Kuroki Y."/>
            <person name="Toyoda A."/>
            <person name="Suzuki Y."/>
            <person name="Hashimoto A."/>
            <person name="Yamaguchi K."/>
            <person name="Sugano A."/>
            <person name="Kohara Y."/>
            <person name="Fujiyama A."/>
            <person name="Anterola A."/>
            <person name="Aoki S."/>
            <person name="Ashton N."/>
            <person name="Barbazuk W.B."/>
            <person name="Barker E."/>
            <person name="Bennetzen J."/>
            <person name="Bezanilla M."/>
            <person name="Blankenship R."/>
            <person name="Cho S.H."/>
            <person name="Dutcher S."/>
            <person name="Estelle M."/>
            <person name="Fawcett J.A."/>
            <person name="Gundlach H."/>
            <person name="Hanada K."/>
            <person name="Heyl A."/>
            <person name="Hicks K.A."/>
            <person name="Hugh J."/>
            <person name="Lohr M."/>
            <person name="Mayer K."/>
            <person name="Melkozernov A."/>
            <person name="Murata T."/>
            <person name="Nelson D."/>
            <person name="Pils B."/>
            <person name="Prigge M."/>
            <person name="Reiss B."/>
            <person name="Renner T."/>
            <person name="Rombauts S."/>
            <person name="Rushton P."/>
            <person name="Sanderfoot A."/>
            <person name="Schween G."/>
            <person name="Shiu S.-H."/>
            <person name="Stueber K."/>
            <person name="Theodoulou F.L."/>
            <person name="Tu H."/>
            <person name="Van de Peer Y."/>
            <person name="Verrier P.J."/>
            <person name="Waters E."/>
            <person name="Wood A."/>
            <person name="Yang L."/>
            <person name="Cove D."/>
            <person name="Cuming A."/>
            <person name="Hasebe M."/>
            <person name="Lucas S."/>
            <person name="Mishler D.B."/>
            <person name="Reski R."/>
            <person name="Grigoriev I."/>
            <person name="Quatrano R.S."/>
            <person name="Boore J.L."/>
        </authorList>
    </citation>
    <scope>NUCLEOTIDE SEQUENCE [LARGE SCALE GENOMIC DNA]</scope>
    <source>
        <strain evidence="2 3">cv. Gransden 2004</strain>
    </source>
</reference>
<evidence type="ECO:0000313" key="2">
    <source>
        <dbReference type="EnsemblPlants" id="Pp3c9_15490V3.1"/>
    </source>
</evidence>
<reference evidence="2" key="3">
    <citation type="submission" date="2020-12" db="UniProtKB">
        <authorList>
            <consortium name="EnsemblPlants"/>
        </authorList>
    </citation>
    <scope>IDENTIFICATION</scope>
</reference>
<dbReference type="EMBL" id="ABEU02000009">
    <property type="protein sequence ID" value="PNR48277.1"/>
    <property type="molecule type" value="Genomic_DNA"/>
</dbReference>
<proteinExistence type="predicted"/>
<dbReference type="EnsemblPlants" id="Pp3c9_15490V3.1">
    <property type="protein sequence ID" value="Pp3c9_15490V3.1"/>
    <property type="gene ID" value="Pp3c9_15490"/>
</dbReference>
<gene>
    <name evidence="1" type="ORF">PHYPA_012752</name>
</gene>
<dbReference type="Gramene" id="Pp3c9_15490V3.1">
    <property type="protein sequence ID" value="Pp3c9_15490V3.1"/>
    <property type="gene ID" value="Pp3c9_15490"/>
</dbReference>
<keyword evidence="3" id="KW-1185">Reference proteome</keyword>
<evidence type="ECO:0000313" key="1">
    <source>
        <dbReference type="EMBL" id="PNR48277.1"/>
    </source>
</evidence>